<evidence type="ECO:0000256" key="4">
    <source>
        <dbReference type="ARBA" id="ARBA00022989"/>
    </source>
</evidence>
<feature type="transmembrane region" description="Helical" evidence="7">
    <location>
        <begin position="81"/>
        <end position="104"/>
    </location>
</feature>
<proteinExistence type="predicted"/>
<dbReference type="EMBL" id="LRGB01002580">
    <property type="protein sequence ID" value="KZS06901.1"/>
    <property type="molecule type" value="Genomic_DNA"/>
</dbReference>
<evidence type="ECO:0000313" key="8">
    <source>
        <dbReference type="EMBL" id="KZS06901.1"/>
    </source>
</evidence>
<evidence type="ECO:0000256" key="5">
    <source>
        <dbReference type="ARBA" id="ARBA00023136"/>
    </source>
</evidence>
<dbReference type="Proteomes" id="UP000076858">
    <property type="component" value="Unassembled WGS sequence"/>
</dbReference>
<dbReference type="GO" id="GO:0030424">
    <property type="term" value="C:axon"/>
    <property type="evidence" value="ECO:0007669"/>
    <property type="project" value="TreeGrafter"/>
</dbReference>
<keyword evidence="9" id="KW-1185">Reference proteome</keyword>
<dbReference type="InterPro" id="IPR013604">
    <property type="entry name" value="7TM_chemorcpt"/>
</dbReference>
<organism evidence="8 9">
    <name type="scientific">Daphnia magna</name>
    <dbReference type="NCBI Taxonomy" id="35525"/>
    <lineage>
        <taxon>Eukaryota</taxon>
        <taxon>Metazoa</taxon>
        <taxon>Ecdysozoa</taxon>
        <taxon>Arthropoda</taxon>
        <taxon>Crustacea</taxon>
        <taxon>Branchiopoda</taxon>
        <taxon>Diplostraca</taxon>
        <taxon>Cladocera</taxon>
        <taxon>Anomopoda</taxon>
        <taxon>Daphniidae</taxon>
        <taxon>Daphnia</taxon>
    </lineage>
</organism>
<feature type="transmembrane region" description="Helical" evidence="7">
    <location>
        <begin position="299"/>
        <end position="319"/>
    </location>
</feature>
<evidence type="ECO:0000256" key="6">
    <source>
        <dbReference type="ARBA" id="ARBA00023170"/>
    </source>
</evidence>
<dbReference type="GO" id="GO:0008049">
    <property type="term" value="P:male courtship behavior"/>
    <property type="evidence" value="ECO:0007669"/>
    <property type="project" value="TreeGrafter"/>
</dbReference>
<dbReference type="GO" id="GO:0050909">
    <property type="term" value="P:sensory perception of taste"/>
    <property type="evidence" value="ECO:0007669"/>
    <property type="project" value="InterPro"/>
</dbReference>
<feature type="transmembrane region" description="Helical" evidence="7">
    <location>
        <begin position="373"/>
        <end position="393"/>
    </location>
</feature>
<feature type="transmembrane region" description="Helical" evidence="7">
    <location>
        <begin position="145"/>
        <end position="167"/>
    </location>
</feature>
<evidence type="ECO:0008006" key="10">
    <source>
        <dbReference type="Google" id="ProtNLM"/>
    </source>
</evidence>
<keyword evidence="2" id="KW-1003">Cell membrane</keyword>
<dbReference type="GO" id="GO:0007635">
    <property type="term" value="P:chemosensory behavior"/>
    <property type="evidence" value="ECO:0007669"/>
    <property type="project" value="TreeGrafter"/>
</dbReference>
<feature type="transmembrane region" description="Helical" evidence="7">
    <location>
        <begin position="173"/>
        <end position="192"/>
    </location>
</feature>
<feature type="transmembrane region" description="Helical" evidence="7">
    <location>
        <begin position="49"/>
        <end position="75"/>
    </location>
</feature>
<evidence type="ECO:0000256" key="1">
    <source>
        <dbReference type="ARBA" id="ARBA00004651"/>
    </source>
</evidence>
<feature type="transmembrane region" description="Helical" evidence="7">
    <location>
        <begin position="266"/>
        <end position="287"/>
    </location>
</feature>
<dbReference type="GO" id="GO:0030425">
    <property type="term" value="C:dendrite"/>
    <property type="evidence" value="ECO:0007669"/>
    <property type="project" value="TreeGrafter"/>
</dbReference>
<keyword evidence="6" id="KW-0675">Receptor</keyword>
<dbReference type="PANTHER" id="PTHR21143">
    <property type="entry name" value="INVERTEBRATE GUSTATORY RECEPTOR"/>
    <property type="match status" value="1"/>
</dbReference>
<accession>A0A164PJW4</accession>
<dbReference type="Pfam" id="PF08395">
    <property type="entry name" value="7tm_7"/>
    <property type="match status" value="1"/>
</dbReference>
<keyword evidence="4 7" id="KW-1133">Transmembrane helix</keyword>
<evidence type="ECO:0000256" key="2">
    <source>
        <dbReference type="ARBA" id="ARBA00022475"/>
    </source>
</evidence>
<dbReference type="PANTHER" id="PTHR21143:SF133">
    <property type="entry name" value="GUSTATORY AND PHEROMONE RECEPTOR 32A-RELATED"/>
    <property type="match status" value="1"/>
</dbReference>
<dbReference type="AlphaFoldDB" id="A0A164PJW4"/>
<dbReference type="GO" id="GO:0005886">
    <property type="term" value="C:plasma membrane"/>
    <property type="evidence" value="ECO:0007669"/>
    <property type="project" value="UniProtKB-SubCell"/>
</dbReference>
<comment type="caution">
    <text evidence="8">The sequence shown here is derived from an EMBL/GenBank/DDBJ whole genome shotgun (WGS) entry which is preliminary data.</text>
</comment>
<name>A0A164PJW4_9CRUS</name>
<reference evidence="8 9" key="1">
    <citation type="submission" date="2016-03" db="EMBL/GenBank/DDBJ databases">
        <title>EvidentialGene: Evidence-directed Construction of Genes on Genomes.</title>
        <authorList>
            <person name="Gilbert D.G."/>
            <person name="Choi J.-H."/>
            <person name="Mockaitis K."/>
            <person name="Colbourne J."/>
            <person name="Pfrender M."/>
        </authorList>
    </citation>
    <scope>NUCLEOTIDE SEQUENCE [LARGE SCALE GENOMIC DNA]</scope>
    <source>
        <strain evidence="8 9">Xinb3</strain>
        <tissue evidence="8">Complete organism</tissue>
    </source>
</reference>
<evidence type="ECO:0000256" key="3">
    <source>
        <dbReference type="ARBA" id="ARBA00022692"/>
    </source>
</evidence>
<evidence type="ECO:0000256" key="7">
    <source>
        <dbReference type="SAM" id="Phobius"/>
    </source>
</evidence>
<keyword evidence="5 7" id="KW-0472">Membrane</keyword>
<evidence type="ECO:0000313" key="9">
    <source>
        <dbReference type="Proteomes" id="UP000076858"/>
    </source>
</evidence>
<dbReference type="OrthoDB" id="6368155at2759"/>
<dbReference type="GO" id="GO:0043025">
    <property type="term" value="C:neuronal cell body"/>
    <property type="evidence" value="ECO:0007669"/>
    <property type="project" value="TreeGrafter"/>
</dbReference>
<gene>
    <name evidence="8" type="ORF">APZ42_029438</name>
</gene>
<protein>
    <recommendedName>
        <fullName evidence="10">Gustatory receptor</fullName>
    </recommendedName>
</protein>
<sequence length="395" mass="44877">MPLTMSVFEQLRPFVSLCQACGLIPYTMENSLSTKKFIKFTFSFRHFTTIWFSFIFILQLATIAVMFCFSINWVVDFLSDGTVPLTITVVFGINWLSSMAQLLASRWISLQYRQLRNAIEQVREVERLFGDKFIMQHKSSVMTRFILGFILVLLAVTGLFFVFIPVYKSLLPSNMGILATTAIFSFGMLGLIMTECIFLLAHLSYYIISHYIHLLLLHAESPDALAVISQKEAGCNTRKWENSTLILNHLCRASSELNSIFSFPTLFMLTSKFISVVSTAYVCVYSFSRPNHMLQDYSVSLPFVFFTDWVRIFIALYAADMPVNQVRLLRERIIAVSHSGLSQTLTDKIDAMSMLMQTDESRVRLSAVGLFNVGMHLIPTLTGAAVTYMVILLQS</sequence>
<keyword evidence="3 7" id="KW-0812">Transmembrane</keyword>
<comment type="subcellular location">
    <subcellularLocation>
        <location evidence="1">Cell membrane</location>
        <topology evidence="1">Multi-pass membrane protein</topology>
    </subcellularLocation>
</comment>